<dbReference type="InterPro" id="IPR001610">
    <property type="entry name" value="PAC"/>
</dbReference>
<reference evidence="8" key="1">
    <citation type="submission" date="2017-02" db="EMBL/GenBank/DDBJ databases">
        <title>Draft Genome Sequence of the Salt Water Bacterium Oceanospirillum linum ATCC 11336.</title>
        <authorList>
            <person name="Trachtenberg A.M."/>
            <person name="Carney J.G."/>
            <person name="Linnane J.D."/>
            <person name="Rheaume B.A."/>
            <person name="Pitts N.L."/>
            <person name="Mykles D.L."/>
            <person name="Maclea K.S."/>
        </authorList>
    </citation>
    <scope>NUCLEOTIDE SEQUENCE [LARGE SCALE GENOMIC DNA]</scope>
    <source>
        <strain evidence="8">ATCC 11336</strain>
    </source>
</reference>
<dbReference type="Gene3D" id="3.20.20.450">
    <property type="entry name" value="EAL domain"/>
    <property type="match status" value="1"/>
</dbReference>
<dbReference type="InterPro" id="IPR035919">
    <property type="entry name" value="EAL_sf"/>
</dbReference>
<dbReference type="SUPFAM" id="SSF54631">
    <property type="entry name" value="CBS-domain pair"/>
    <property type="match status" value="2"/>
</dbReference>
<dbReference type="AlphaFoldDB" id="A0A1T1H830"/>
<name>A0A1T1H830_OCELI</name>
<evidence type="ECO:0008006" key="10">
    <source>
        <dbReference type="Google" id="ProtNLM"/>
    </source>
</evidence>
<dbReference type="PROSITE" id="PS50112">
    <property type="entry name" value="PAS"/>
    <property type="match status" value="1"/>
</dbReference>
<dbReference type="InterPro" id="IPR000700">
    <property type="entry name" value="PAS-assoc_C"/>
</dbReference>
<dbReference type="PANTHER" id="PTHR44757:SF2">
    <property type="entry name" value="BIOFILM ARCHITECTURE MAINTENANCE PROTEIN MBAA"/>
    <property type="match status" value="1"/>
</dbReference>
<keyword evidence="2" id="KW-0129">CBS domain</keyword>
<feature type="domain" description="PAS" evidence="3">
    <location>
        <begin position="280"/>
        <end position="338"/>
    </location>
</feature>
<dbReference type="CDD" id="cd00130">
    <property type="entry name" value="PAS"/>
    <property type="match status" value="1"/>
</dbReference>
<dbReference type="InterPro" id="IPR029787">
    <property type="entry name" value="Nucleotide_cyclase"/>
</dbReference>
<dbReference type="Pfam" id="PF00990">
    <property type="entry name" value="GGDEF"/>
    <property type="match status" value="1"/>
</dbReference>
<dbReference type="InterPro" id="IPR052155">
    <property type="entry name" value="Biofilm_reg_signaling"/>
</dbReference>
<dbReference type="CDD" id="cd01948">
    <property type="entry name" value="EAL"/>
    <property type="match status" value="1"/>
</dbReference>
<dbReference type="SUPFAM" id="SSF55073">
    <property type="entry name" value="Nucleotide cyclase"/>
    <property type="match status" value="1"/>
</dbReference>
<feature type="domain" description="PAC" evidence="4">
    <location>
        <begin position="353"/>
        <end position="405"/>
    </location>
</feature>
<dbReference type="STRING" id="966.BTA35_0215610"/>
<feature type="domain" description="CBS" evidence="7">
    <location>
        <begin position="13"/>
        <end position="68"/>
    </location>
</feature>
<dbReference type="PANTHER" id="PTHR44757">
    <property type="entry name" value="DIGUANYLATE CYCLASE DGCP"/>
    <property type="match status" value="1"/>
</dbReference>
<evidence type="ECO:0000256" key="1">
    <source>
        <dbReference type="ARBA" id="ARBA00001946"/>
    </source>
</evidence>
<evidence type="ECO:0000259" key="7">
    <source>
        <dbReference type="PROSITE" id="PS51371"/>
    </source>
</evidence>
<evidence type="ECO:0000259" key="5">
    <source>
        <dbReference type="PROSITE" id="PS50883"/>
    </source>
</evidence>
<feature type="domain" description="GGDEF" evidence="6">
    <location>
        <begin position="437"/>
        <end position="570"/>
    </location>
</feature>
<comment type="caution">
    <text evidence="8">The sequence shown here is derived from an EMBL/GenBank/DDBJ whole genome shotgun (WGS) entry which is preliminary data.</text>
</comment>
<keyword evidence="9" id="KW-1185">Reference proteome</keyword>
<dbReference type="SMART" id="SM00052">
    <property type="entry name" value="EAL"/>
    <property type="match status" value="1"/>
</dbReference>
<dbReference type="FunFam" id="3.30.70.270:FF:000001">
    <property type="entry name" value="Diguanylate cyclase domain protein"/>
    <property type="match status" value="1"/>
</dbReference>
<evidence type="ECO:0000313" key="9">
    <source>
        <dbReference type="Proteomes" id="UP000190064"/>
    </source>
</evidence>
<sequence length="847" mass="94935">MMFTTDVPVRDVIHHSLLSCCTDATLHDAALQMNKHHVSSILVMDAGEPVGIWTEADARKLDFTDQSLGEKPISGYMSSPVDTVDGDESLSEIALKFQRLRRRHFLVTDQEHGPIGVVSQTDVIRSQGLEHYLCMRNVRSALNQAPLVLDESLSLADAVNRLRESQRDAAAVRRSTPENYSIITERDIVQWLAAGVTARTLKEVCSNELYAVDEDTGLLQASNLLKKKGFRHLGVVNQRGGLIGILSYGDILDSVEYEYVNRLQEALQSRDEALKASTAHLRLAQRVIEASLDGIIITDKHGIIESVNPKFTQVTGYSEVEAIGQSTKLLSSGRHSEDFYRHLWSELQSNGYWQGEIWNRRKNGQVYPEWLTITAIYNDEGDVAQFAAIFSDITDRKKDEERIRRLAFFDDLTGVANRRLFQDRLEQAIANAHRHQHRLAVLFLDLDMFKRINDSLGHVVGDEVLKVVAGRLAHTVREGDSVARLGGDEFTVMVPEVDTMDGLMMLAQRINDAISEPISIGSHELYISTSIGISIYPDDGMTSEDLIKNADAAMYRVKADGRGSFHRYTDSLHYDSVRELTIETRLRKAIKDQAFQVKYQPKIELKSGRLIGFEALLRWHDKVSGLVVSPVEFIPVAERLGLIGTLGEWVLEAVCRDLLYWHECGYEIVPVAVNISVQQLMKGDLATTVRRIVRNTGVQASWLELEVTESCFIPEQADRIADILHALRMQGVNISIDDFGTGYSSLSYLRRLPLDALKIDRTFVTDVAHNADDARLASTIIAMAKGMGLKVVAEGIENKEQLSFLQRHGCHEGQGFMFAKAEPAKQVSQWLSEHWNPFEALDLQGGN</sequence>
<dbReference type="Pfam" id="PF00571">
    <property type="entry name" value="CBS"/>
    <property type="match status" value="3"/>
</dbReference>
<evidence type="ECO:0000256" key="2">
    <source>
        <dbReference type="PROSITE-ProRule" id="PRU00703"/>
    </source>
</evidence>
<evidence type="ECO:0000259" key="6">
    <source>
        <dbReference type="PROSITE" id="PS50887"/>
    </source>
</evidence>
<feature type="domain" description="CBS" evidence="7">
    <location>
        <begin position="205"/>
        <end position="263"/>
    </location>
</feature>
<dbReference type="InterPro" id="IPR000160">
    <property type="entry name" value="GGDEF_dom"/>
</dbReference>
<dbReference type="SMART" id="SM00086">
    <property type="entry name" value="PAC"/>
    <property type="match status" value="1"/>
</dbReference>
<dbReference type="SUPFAM" id="SSF55785">
    <property type="entry name" value="PYP-like sensor domain (PAS domain)"/>
    <property type="match status" value="1"/>
</dbReference>
<dbReference type="Pfam" id="PF00563">
    <property type="entry name" value="EAL"/>
    <property type="match status" value="1"/>
</dbReference>
<dbReference type="InterPro" id="IPR001633">
    <property type="entry name" value="EAL_dom"/>
</dbReference>
<dbReference type="InterPro" id="IPR000644">
    <property type="entry name" value="CBS_dom"/>
</dbReference>
<dbReference type="SUPFAM" id="SSF141868">
    <property type="entry name" value="EAL domain-like"/>
    <property type="match status" value="1"/>
</dbReference>
<dbReference type="SMART" id="SM00267">
    <property type="entry name" value="GGDEF"/>
    <property type="match status" value="1"/>
</dbReference>
<organism evidence="8 9">
    <name type="scientific">Oceanospirillum linum</name>
    <dbReference type="NCBI Taxonomy" id="966"/>
    <lineage>
        <taxon>Bacteria</taxon>
        <taxon>Pseudomonadati</taxon>
        <taxon>Pseudomonadota</taxon>
        <taxon>Gammaproteobacteria</taxon>
        <taxon>Oceanospirillales</taxon>
        <taxon>Oceanospirillaceae</taxon>
        <taxon>Oceanospirillum</taxon>
    </lineage>
</organism>
<dbReference type="InterPro" id="IPR000014">
    <property type="entry name" value="PAS"/>
</dbReference>
<dbReference type="CDD" id="cd01949">
    <property type="entry name" value="GGDEF"/>
    <property type="match status" value="1"/>
</dbReference>
<evidence type="ECO:0000313" key="8">
    <source>
        <dbReference type="EMBL" id="OOV86021.1"/>
    </source>
</evidence>
<dbReference type="Gene3D" id="3.30.450.20">
    <property type="entry name" value="PAS domain"/>
    <property type="match status" value="1"/>
</dbReference>
<dbReference type="InterPro" id="IPR035965">
    <property type="entry name" value="PAS-like_dom_sf"/>
</dbReference>
<accession>A0A1T1H830</accession>
<proteinExistence type="predicted"/>
<dbReference type="PROSITE" id="PS51371">
    <property type="entry name" value="CBS"/>
    <property type="match status" value="3"/>
</dbReference>
<dbReference type="SMART" id="SM00116">
    <property type="entry name" value="CBS"/>
    <property type="match status" value="4"/>
</dbReference>
<dbReference type="PROSITE" id="PS50887">
    <property type="entry name" value="GGDEF"/>
    <property type="match status" value="1"/>
</dbReference>
<dbReference type="Pfam" id="PF13426">
    <property type="entry name" value="PAS_9"/>
    <property type="match status" value="1"/>
</dbReference>
<evidence type="ECO:0000259" key="3">
    <source>
        <dbReference type="PROSITE" id="PS50112"/>
    </source>
</evidence>
<dbReference type="Gene3D" id="3.30.70.270">
    <property type="match status" value="1"/>
</dbReference>
<dbReference type="NCBIfam" id="TIGR00229">
    <property type="entry name" value="sensory_box"/>
    <property type="match status" value="1"/>
</dbReference>
<dbReference type="Gene3D" id="3.10.580.10">
    <property type="entry name" value="CBS-domain"/>
    <property type="match status" value="2"/>
</dbReference>
<dbReference type="SMART" id="SM00091">
    <property type="entry name" value="PAS"/>
    <property type="match status" value="1"/>
</dbReference>
<dbReference type="InterPro" id="IPR043128">
    <property type="entry name" value="Rev_trsase/Diguanyl_cyclase"/>
</dbReference>
<gene>
    <name evidence="8" type="ORF">BTA35_0215610</name>
</gene>
<feature type="domain" description="EAL" evidence="5">
    <location>
        <begin position="579"/>
        <end position="835"/>
    </location>
</feature>
<dbReference type="PROSITE" id="PS50883">
    <property type="entry name" value="EAL"/>
    <property type="match status" value="1"/>
</dbReference>
<dbReference type="PROSITE" id="PS50113">
    <property type="entry name" value="PAC"/>
    <property type="match status" value="1"/>
</dbReference>
<dbReference type="Proteomes" id="UP000190064">
    <property type="component" value="Unassembled WGS sequence"/>
</dbReference>
<dbReference type="GO" id="GO:0003824">
    <property type="term" value="F:catalytic activity"/>
    <property type="evidence" value="ECO:0007669"/>
    <property type="project" value="UniProtKB-ARBA"/>
</dbReference>
<dbReference type="InterPro" id="IPR046342">
    <property type="entry name" value="CBS_dom_sf"/>
</dbReference>
<feature type="domain" description="CBS" evidence="7">
    <location>
        <begin position="77"/>
        <end position="133"/>
    </location>
</feature>
<dbReference type="NCBIfam" id="TIGR00254">
    <property type="entry name" value="GGDEF"/>
    <property type="match status" value="1"/>
</dbReference>
<evidence type="ECO:0000259" key="4">
    <source>
        <dbReference type="PROSITE" id="PS50113"/>
    </source>
</evidence>
<comment type="cofactor">
    <cofactor evidence="1">
        <name>Mg(2+)</name>
        <dbReference type="ChEBI" id="CHEBI:18420"/>
    </cofactor>
</comment>
<protein>
    <recommendedName>
        <fullName evidence="10">Histidine kinase</fullName>
    </recommendedName>
</protein>
<dbReference type="EMBL" id="MTSD02000010">
    <property type="protein sequence ID" value="OOV86021.1"/>
    <property type="molecule type" value="Genomic_DNA"/>
</dbReference>